<evidence type="ECO:0000313" key="2">
    <source>
        <dbReference type="EMBL" id="PIP61788.1"/>
    </source>
</evidence>
<dbReference type="AlphaFoldDB" id="A0A2H0BXU9"/>
<dbReference type="PANTHER" id="PTHR34322">
    <property type="entry name" value="TRANSPOSASE, Y1_TNP DOMAIN-CONTAINING"/>
    <property type="match status" value="1"/>
</dbReference>
<dbReference type="Pfam" id="PF01797">
    <property type="entry name" value="Y1_Tnp"/>
    <property type="match status" value="1"/>
</dbReference>
<feature type="domain" description="Transposase IS200-like" evidence="1">
    <location>
        <begin position="9"/>
        <end position="160"/>
    </location>
</feature>
<dbReference type="SUPFAM" id="SSF143422">
    <property type="entry name" value="Transposase IS200-like"/>
    <property type="match status" value="1"/>
</dbReference>
<dbReference type="GO" id="GO:0006313">
    <property type="term" value="P:DNA transposition"/>
    <property type="evidence" value="ECO:0007669"/>
    <property type="project" value="InterPro"/>
</dbReference>
<dbReference type="InterPro" id="IPR036515">
    <property type="entry name" value="Transposase_17_sf"/>
</dbReference>
<evidence type="ECO:0000259" key="1">
    <source>
        <dbReference type="SMART" id="SM01321"/>
    </source>
</evidence>
<dbReference type="Gene3D" id="3.30.70.1290">
    <property type="entry name" value="Transposase IS200-like"/>
    <property type="match status" value="1"/>
</dbReference>
<comment type="caution">
    <text evidence="2">The sequence shown here is derived from an EMBL/GenBank/DDBJ whole genome shotgun (WGS) entry which is preliminary data.</text>
</comment>
<reference evidence="2 3" key="1">
    <citation type="submission" date="2017-09" db="EMBL/GenBank/DDBJ databases">
        <title>Depth-based differentiation of microbial function through sediment-hosted aquifers and enrichment of novel symbionts in the deep terrestrial subsurface.</title>
        <authorList>
            <person name="Probst A.J."/>
            <person name="Ladd B."/>
            <person name="Jarett J.K."/>
            <person name="Geller-Mcgrath D.E."/>
            <person name="Sieber C.M."/>
            <person name="Emerson J.B."/>
            <person name="Anantharaman K."/>
            <person name="Thomas B.C."/>
            <person name="Malmstrom R."/>
            <person name="Stieglmeier M."/>
            <person name="Klingl A."/>
            <person name="Woyke T."/>
            <person name="Ryan C.M."/>
            <person name="Banfield J.F."/>
        </authorList>
    </citation>
    <scope>NUCLEOTIDE SEQUENCE [LARGE SCALE GENOMIC DNA]</scope>
    <source>
        <strain evidence="2">CG22_combo_CG10-13_8_21_14_all_38_20</strain>
    </source>
</reference>
<dbReference type="GO" id="GO:0003677">
    <property type="term" value="F:DNA binding"/>
    <property type="evidence" value="ECO:0007669"/>
    <property type="project" value="InterPro"/>
</dbReference>
<accession>A0A2H0BXU9</accession>
<sequence>MVSRKSDFAVGYVYHVYNRGVHRSDTFLSSSDYVKWERMLYWYAHFDYPLSIYAQRLEHLKEHNGDLDQYISEIEKKYRMDKPLVLIYAYVEMPNHYHMVLEQNVEYGISKYMHKLSTAFTQYFNQKYNMTGSLFQGRYKALRAITDEQLHQLILYVLRNPIEAKLVSNTNPVYQWSSVPELIDTREQKIISVGRLPDYFTDKNQLIGALTNRSDEQKLSIIKDIQID</sequence>
<dbReference type="Proteomes" id="UP000231246">
    <property type="component" value="Unassembled WGS sequence"/>
</dbReference>
<gene>
    <name evidence="2" type="ORF">COW99_02065</name>
</gene>
<dbReference type="SMART" id="SM01321">
    <property type="entry name" value="Y1_Tnp"/>
    <property type="match status" value="1"/>
</dbReference>
<dbReference type="EMBL" id="PCTA01000015">
    <property type="protein sequence ID" value="PIP61788.1"/>
    <property type="molecule type" value="Genomic_DNA"/>
</dbReference>
<protein>
    <recommendedName>
        <fullName evidence="1">Transposase IS200-like domain-containing protein</fullName>
    </recommendedName>
</protein>
<proteinExistence type="predicted"/>
<organism evidence="2 3">
    <name type="scientific">Candidatus Roizmanbacteria bacterium CG22_combo_CG10-13_8_21_14_all_38_20</name>
    <dbReference type="NCBI Taxonomy" id="1974862"/>
    <lineage>
        <taxon>Bacteria</taxon>
        <taxon>Candidatus Roizmaniibacteriota</taxon>
    </lineage>
</organism>
<dbReference type="GO" id="GO:0004803">
    <property type="term" value="F:transposase activity"/>
    <property type="evidence" value="ECO:0007669"/>
    <property type="project" value="InterPro"/>
</dbReference>
<dbReference type="PANTHER" id="PTHR34322:SF2">
    <property type="entry name" value="TRANSPOSASE IS200-LIKE DOMAIN-CONTAINING PROTEIN"/>
    <property type="match status" value="1"/>
</dbReference>
<evidence type="ECO:0000313" key="3">
    <source>
        <dbReference type="Proteomes" id="UP000231246"/>
    </source>
</evidence>
<name>A0A2H0BXU9_9BACT</name>
<dbReference type="InterPro" id="IPR002686">
    <property type="entry name" value="Transposase_17"/>
</dbReference>